<keyword evidence="3 9" id="KW-0328">Glycosyltransferase</keyword>
<comment type="similarity">
    <text evidence="8">In the C-terminal section; belongs to the anthranilate phosphoribosyltransferase family.</text>
</comment>
<dbReference type="InterPro" id="IPR000312">
    <property type="entry name" value="Glycosyl_Trfase_fam3"/>
</dbReference>
<dbReference type="OrthoDB" id="9806430at2"/>
<evidence type="ECO:0000256" key="6">
    <source>
        <dbReference type="ARBA" id="ARBA00023141"/>
    </source>
</evidence>
<gene>
    <name evidence="9 12" type="primary">trpD</name>
    <name evidence="12" type="ORF">D3273_12690</name>
</gene>
<feature type="binding site" evidence="9">
    <location>
        <position position="226"/>
    </location>
    <ligand>
        <name>Mg(2+)</name>
        <dbReference type="ChEBI" id="CHEBI:18420"/>
        <label>2</label>
    </ligand>
</feature>
<keyword evidence="9" id="KW-0479">Metal-binding</keyword>
<comment type="catalytic activity">
    <reaction evidence="7 9">
        <text>N-(5-phospho-beta-D-ribosyl)anthranilate + diphosphate = 5-phospho-alpha-D-ribose 1-diphosphate + anthranilate</text>
        <dbReference type="Rhea" id="RHEA:11768"/>
        <dbReference type="ChEBI" id="CHEBI:16567"/>
        <dbReference type="ChEBI" id="CHEBI:18277"/>
        <dbReference type="ChEBI" id="CHEBI:33019"/>
        <dbReference type="ChEBI" id="CHEBI:58017"/>
        <dbReference type="EC" id="2.4.2.18"/>
    </reaction>
</comment>
<keyword evidence="5 9" id="KW-0822">Tryptophan biosynthesis</keyword>
<evidence type="ECO:0000256" key="8">
    <source>
        <dbReference type="ARBA" id="ARBA00061188"/>
    </source>
</evidence>
<feature type="binding site" evidence="9">
    <location>
        <position position="227"/>
    </location>
    <ligand>
        <name>Mg(2+)</name>
        <dbReference type="ChEBI" id="CHEBI:18420"/>
        <label>2</label>
    </ligand>
</feature>
<dbReference type="GO" id="GO:0000162">
    <property type="term" value="P:L-tryptophan biosynthetic process"/>
    <property type="evidence" value="ECO:0007669"/>
    <property type="project" value="UniProtKB-UniRule"/>
</dbReference>
<keyword evidence="9" id="KW-0460">Magnesium</keyword>
<dbReference type="PANTHER" id="PTHR43285">
    <property type="entry name" value="ANTHRANILATE PHOSPHORIBOSYLTRANSFERASE"/>
    <property type="match status" value="1"/>
</dbReference>
<evidence type="ECO:0000259" key="11">
    <source>
        <dbReference type="Pfam" id="PF02885"/>
    </source>
</evidence>
<reference evidence="12 13" key="1">
    <citation type="submission" date="2018-12" db="EMBL/GenBank/DDBJ databases">
        <authorList>
            <person name="Grouzdev D.S."/>
            <person name="Krutkina M.S."/>
        </authorList>
    </citation>
    <scope>NUCLEOTIDE SEQUENCE [LARGE SCALE GENOMIC DNA]</scope>
    <source>
        <strain evidence="12 13">RmlP026</strain>
    </source>
</reference>
<proteinExistence type="inferred from homology"/>
<feature type="binding site" evidence="9">
    <location>
        <position position="93"/>
    </location>
    <ligand>
        <name>Mg(2+)</name>
        <dbReference type="ChEBI" id="CHEBI:18420"/>
        <label>1</label>
    </ligand>
</feature>
<evidence type="ECO:0000313" key="12">
    <source>
        <dbReference type="EMBL" id="RYC31729.1"/>
    </source>
</evidence>
<dbReference type="EMBL" id="QYBB01000012">
    <property type="protein sequence ID" value="RYC31729.1"/>
    <property type="molecule type" value="Genomic_DNA"/>
</dbReference>
<keyword evidence="2 9" id="KW-0028">Amino-acid biosynthesis</keyword>
<dbReference type="InterPro" id="IPR036320">
    <property type="entry name" value="Glycosyl_Trfase_fam3_N_dom_sf"/>
</dbReference>
<evidence type="ECO:0000256" key="3">
    <source>
        <dbReference type="ARBA" id="ARBA00022676"/>
    </source>
</evidence>
<feature type="binding site" evidence="9">
    <location>
        <position position="81"/>
    </location>
    <ligand>
        <name>anthranilate</name>
        <dbReference type="ChEBI" id="CHEBI:16567"/>
        <label>1</label>
    </ligand>
</feature>
<keyword evidence="13" id="KW-1185">Reference proteome</keyword>
<feature type="binding site" evidence="9">
    <location>
        <begin position="84"/>
        <end position="85"/>
    </location>
    <ligand>
        <name>5-phospho-alpha-D-ribose 1-diphosphate</name>
        <dbReference type="ChEBI" id="CHEBI:58017"/>
    </ligand>
</feature>
<comment type="cofactor">
    <cofactor evidence="9">
        <name>Mg(2+)</name>
        <dbReference type="ChEBI" id="CHEBI:18420"/>
    </cofactor>
    <text evidence="9">Binds 2 magnesium ions per monomer.</text>
</comment>
<reference evidence="12 13" key="2">
    <citation type="submission" date="2019-02" db="EMBL/GenBank/DDBJ databases">
        <title>'Lichenibacterium ramalinii' gen. nov. sp. nov., 'Lichenibacterium minor' gen. nov. sp. nov.</title>
        <authorList>
            <person name="Pankratov T."/>
        </authorList>
    </citation>
    <scope>NUCLEOTIDE SEQUENCE [LARGE SCALE GENOMIC DNA]</scope>
    <source>
        <strain evidence="12 13">RmlP026</strain>
    </source>
</reference>
<dbReference type="Pfam" id="PF02885">
    <property type="entry name" value="Glycos_trans_3N"/>
    <property type="match status" value="1"/>
</dbReference>
<dbReference type="GO" id="GO:0005829">
    <property type="term" value="C:cytosol"/>
    <property type="evidence" value="ECO:0007669"/>
    <property type="project" value="TreeGrafter"/>
</dbReference>
<comment type="caution">
    <text evidence="9">Lacks conserved residue(s) required for the propagation of feature annotation.</text>
</comment>
<feature type="binding site" evidence="9">
    <location>
        <position position="89"/>
    </location>
    <ligand>
        <name>5-phospho-alpha-D-ribose 1-diphosphate</name>
        <dbReference type="ChEBI" id="CHEBI:58017"/>
    </ligand>
</feature>
<evidence type="ECO:0000256" key="5">
    <source>
        <dbReference type="ARBA" id="ARBA00022822"/>
    </source>
</evidence>
<keyword evidence="4 9" id="KW-0808">Transferase</keyword>
<dbReference type="RefSeq" id="WP_129227074.1">
    <property type="nucleotide sequence ID" value="NZ_QYBB01000012.1"/>
</dbReference>
<evidence type="ECO:0000259" key="10">
    <source>
        <dbReference type="Pfam" id="PF00591"/>
    </source>
</evidence>
<feature type="binding site" evidence="9">
    <location>
        <position position="121"/>
    </location>
    <ligand>
        <name>5-phospho-alpha-D-ribose 1-diphosphate</name>
        <dbReference type="ChEBI" id="CHEBI:58017"/>
    </ligand>
</feature>
<comment type="caution">
    <text evidence="12">The sequence shown here is derived from an EMBL/GenBank/DDBJ whole genome shotgun (WGS) entry which is preliminary data.</text>
</comment>
<evidence type="ECO:0000256" key="1">
    <source>
        <dbReference type="ARBA" id="ARBA00004907"/>
    </source>
</evidence>
<dbReference type="Proteomes" id="UP000290759">
    <property type="component" value="Unassembled WGS sequence"/>
</dbReference>
<dbReference type="NCBIfam" id="TIGR01245">
    <property type="entry name" value="trpD"/>
    <property type="match status" value="1"/>
</dbReference>
<dbReference type="Gene3D" id="1.20.970.10">
    <property type="entry name" value="Transferase, Pyrimidine Nucleoside Phosphorylase, Chain C"/>
    <property type="match status" value="1"/>
</dbReference>
<name>A0A4Q2U567_9HYPH</name>
<dbReference type="GO" id="GO:0000287">
    <property type="term" value="F:magnesium ion binding"/>
    <property type="evidence" value="ECO:0007669"/>
    <property type="project" value="UniProtKB-UniRule"/>
</dbReference>
<dbReference type="Gene3D" id="3.40.1030.10">
    <property type="entry name" value="Nucleoside phosphorylase/phosphoribosyltransferase catalytic domain"/>
    <property type="match status" value="1"/>
</dbReference>
<comment type="subunit">
    <text evidence="9">Homodimer.</text>
</comment>
<feature type="domain" description="Glycosyl transferase family 3 N-terminal" evidence="11">
    <location>
        <begin position="7"/>
        <end position="66"/>
    </location>
</feature>
<dbReference type="PANTHER" id="PTHR43285:SF2">
    <property type="entry name" value="ANTHRANILATE PHOSPHORIBOSYLTRANSFERASE"/>
    <property type="match status" value="1"/>
</dbReference>
<keyword evidence="6 9" id="KW-0057">Aromatic amino acid biosynthesis</keyword>
<feature type="binding site" evidence="9">
    <location>
        <position position="167"/>
    </location>
    <ligand>
        <name>anthranilate</name>
        <dbReference type="ChEBI" id="CHEBI:16567"/>
        <label>2</label>
    </ligand>
</feature>
<dbReference type="SUPFAM" id="SSF47648">
    <property type="entry name" value="Nucleoside phosphorylase/phosphoribosyltransferase N-terminal domain"/>
    <property type="match status" value="1"/>
</dbReference>
<dbReference type="InterPro" id="IPR035902">
    <property type="entry name" value="Nuc_phospho_transferase"/>
</dbReference>
<feature type="binding site" evidence="9">
    <location>
        <position position="112"/>
    </location>
    <ligand>
        <name>anthranilate</name>
        <dbReference type="ChEBI" id="CHEBI:16567"/>
        <label>1</label>
    </ligand>
</feature>
<evidence type="ECO:0000313" key="13">
    <source>
        <dbReference type="Proteomes" id="UP000290759"/>
    </source>
</evidence>
<evidence type="ECO:0000256" key="4">
    <source>
        <dbReference type="ARBA" id="ARBA00022679"/>
    </source>
</evidence>
<dbReference type="InterPro" id="IPR017459">
    <property type="entry name" value="Glycosyl_Trfase_fam3_N_dom"/>
</dbReference>
<feature type="binding site" evidence="9">
    <location>
        <begin position="91"/>
        <end position="94"/>
    </location>
    <ligand>
        <name>5-phospho-alpha-D-ribose 1-diphosphate</name>
        <dbReference type="ChEBI" id="CHEBI:58017"/>
    </ligand>
</feature>
<dbReference type="InterPro" id="IPR005940">
    <property type="entry name" value="Anthranilate_Pribosyl_Tfrase"/>
</dbReference>
<comment type="function">
    <text evidence="9">Catalyzes the transfer of the phosphoribosyl group of 5-phosphorylribose-1-pyrophosphate (PRPP) to anthranilate to yield N-(5'-phosphoribosyl)-anthranilate (PRA).</text>
</comment>
<dbReference type="AlphaFoldDB" id="A0A4Q2U567"/>
<dbReference type="FunFam" id="3.40.1030.10:FF:000002">
    <property type="entry name" value="Anthranilate phosphoribosyltransferase"/>
    <property type="match status" value="1"/>
</dbReference>
<feature type="binding site" evidence="9">
    <location>
        <position position="227"/>
    </location>
    <ligand>
        <name>Mg(2+)</name>
        <dbReference type="ChEBI" id="CHEBI:18420"/>
        <label>1</label>
    </ligand>
</feature>
<feature type="binding site" evidence="9">
    <location>
        <position position="81"/>
    </location>
    <ligand>
        <name>5-phospho-alpha-D-ribose 1-diphosphate</name>
        <dbReference type="ChEBI" id="CHEBI:58017"/>
    </ligand>
</feature>
<feature type="domain" description="Glycosyl transferase family 3" evidence="10">
    <location>
        <begin position="76"/>
        <end position="324"/>
    </location>
</feature>
<feature type="binding site" evidence="9">
    <location>
        <begin position="109"/>
        <end position="117"/>
    </location>
    <ligand>
        <name>5-phospho-alpha-D-ribose 1-diphosphate</name>
        <dbReference type="ChEBI" id="CHEBI:58017"/>
    </ligand>
</feature>
<dbReference type="Pfam" id="PF00591">
    <property type="entry name" value="Glycos_transf_3"/>
    <property type="match status" value="1"/>
</dbReference>
<dbReference type="UniPathway" id="UPA00035">
    <property type="reaction ID" value="UER00041"/>
</dbReference>
<evidence type="ECO:0000256" key="9">
    <source>
        <dbReference type="HAMAP-Rule" id="MF_00211"/>
    </source>
</evidence>
<evidence type="ECO:0000256" key="2">
    <source>
        <dbReference type="ARBA" id="ARBA00022605"/>
    </source>
</evidence>
<comment type="similarity">
    <text evidence="9">Belongs to the anthranilate phosphoribosyltransferase family.</text>
</comment>
<comment type="pathway">
    <text evidence="1 9">Amino-acid biosynthesis; L-tryptophan biosynthesis; L-tryptophan from chorismate: step 2/5.</text>
</comment>
<dbReference type="SUPFAM" id="SSF52418">
    <property type="entry name" value="Nucleoside phosphorylase/phosphoribosyltransferase catalytic domain"/>
    <property type="match status" value="1"/>
</dbReference>
<accession>A0A4Q2U567</accession>
<dbReference type="GO" id="GO:0004048">
    <property type="term" value="F:anthranilate phosphoribosyltransferase activity"/>
    <property type="evidence" value="ECO:0007669"/>
    <property type="project" value="UniProtKB-UniRule"/>
</dbReference>
<dbReference type="EC" id="2.4.2.18" evidence="9"/>
<protein>
    <recommendedName>
        <fullName evidence="9">Anthranilate phosphoribosyltransferase</fullName>
        <ecNumber evidence="9">2.4.2.18</ecNumber>
    </recommendedName>
</protein>
<dbReference type="HAMAP" id="MF_00211">
    <property type="entry name" value="TrpD"/>
    <property type="match status" value="1"/>
</dbReference>
<evidence type="ECO:0000256" key="7">
    <source>
        <dbReference type="ARBA" id="ARBA00052328"/>
    </source>
</evidence>
<sequence length="344" mass="35156">MDGFKLLLGKLATGAALTRVEAEAAFDHLLSGEVTPTQTGAFLMGLRVRGETVDEISGAVAAMRRRMVRVVAPDGAVDIVGTGGDGSGSYNVSTLAAVIVAACGVPVAKHGNRAASSRSGASDVLSALGVRVGGTPAEVERCLSEAGIGFMMASAHHAAMRHVASARVELGTRTIFNLLGPLSNPAGVRRQLLGVFSRAWLEPLAEVLRGSGADRAWVVHGSDGLDEMTTTGPTSVAELRDGAVRLFEVTPEEAGLPRGAAADLRGGDPAHNAAALRAVLDGARTPYRDIALLNAAGALVVAGRVETLRDGAVLAARAIDDGLAADTLRRLVAASNADPLPRSA</sequence>
<organism evidence="12 13">
    <name type="scientific">Lichenibacterium minor</name>
    <dbReference type="NCBI Taxonomy" id="2316528"/>
    <lineage>
        <taxon>Bacteria</taxon>
        <taxon>Pseudomonadati</taxon>
        <taxon>Pseudomonadota</taxon>
        <taxon>Alphaproteobacteria</taxon>
        <taxon>Hyphomicrobiales</taxon>
        <taxon>Lichenihabitantaceae</taxon>
        <taxon>Lichenibacterium</taxon>
    </lineage>
</organism>